<feature type="region of interest" description="Disordered" evidence="1">
    <location>
        <begin position="438"/>
        <end position="473"/>
    </location>
</feature>
<dbReference type="Pfam" id="PF00665">
    <property type="entry name" value="rve"/>
    <property type="match status" value="1"/>
</dbReference>
<keyword evidence="4" id="KW-1185">Reference proteome</keyword>
<dbReference type="Pfam" id="PF03732">
    <property type="entry name" value="Retrotrans_gag"/>
    <property type="match status" value="1"/>
</dbReference>
<sequence>MSYPLVLSMWIFVVVKAFFHFSQFRLFWHSGSLILLPSNSSSLELAVKTVDDQSTREANPIAPAIIPPPFSLEDLKAILTTVTKDLSNSVTETNRRLDELAKGISQRPNSEVTPPRMIQPRGLSFDLTDAQSNRVNSRFPGSLHPANQDGRPPMSHPMASGHISRSPTLDHDGQINDIYLKLREIGSQVHRGVIAKAHFSDEKRDVGCCQLFTEGLVGNALTWFSRFEANSIDNFTQLSTAFLKQYRVFIPPGASSSDLWITITDEAAMTAFRKGLFQGSQLRKYLAIREPLDLDDALHTASRYAFLEEEDAKLAGKSQPPKAKEKAREVYKEPRQHYDPKENKRGTVFAAIVSDDQPQQPGKPKNSKNSYFRFHQFGGHSTEECKHFLNILLEKYKSGEVEAVYYPKNGKNKCKEDFKQAQGQPANEGQYLLEHQPNQEEDHTEEARIPENKLPAPPKRWRGQQPQRAPNHPRGRISIIMARLFDDEDSEPIIFTSKDANGIQHPHNNALVVELVMEDFDVEWVLIDTGSSVNLMFLKTLLKMGISERKITPKVRPLTGYDGEAKMSIGEIKLQFQVGSITQKTKFVVIDSEPIYNAIFGSPWIYSMKAIPSTYHLCLNFPITTGIFTLYGNQKVSRTCYIIEKKQRRREILSQLQDKERATPYERLARKSIKAPRCKIIQENIDERQLSSATHRSPSRGDSRKSAFNVGATYQRLVNEMFAKLVGVTMEVYIDDMLVKSLRAEDHIKHLTACFDILDKYRVKLNPTKCTFGVTSGEFLGYIVTERGIEANPKQIDAIIGLPSPQNKREVQRLTGRIAALNRFIARSMDICLPFYKLLRGNKDFHLDDKCESAFQKFKSYLMSGAILAKPESHSIAVFTDQPLRTVLHSPNQSRRITIWAIELSEYAVEYRYRSSLKSQVLEDIMTELYPDVIDESLRVQFKASNNEVEYEALLVGLCLAKRLGARHIKAFSDSQLVVSQFSGEFEAKNERMRANLSLVHDALAALASNTNLDLRRTIPVESIAKPSIELSSSTCVIVDPVTAMDSNIDATDAPGIEVDQEPSYWLDPIKLYIAYGDVPADRWEARRLKTMAANYIMVDGGLYRRSATRVFLTCVDQKEATTIMKETHDEDCGNHSGGRALALKIKKDGHYWPTMLADCEAYAAKCEQCQRHGLMKNVPPEILHSITTPYPFIRWAMDIVGLMPPSGSKRFLLVLTDYFTKWVEAQAYYEVKSTDVVAFIWKNISCRHDLPYEIVTNNGKQFVLLITRNFLARWNIRMSNSTPRYPQGNRQAETTNKTIIVEIKKRLGPKKKNLANELEGVFWSYRTTPRRPTSLSLFSLAYGIEAMAPSEAGIPTLRRCMMSEDPGLNNRLL</sequence>
<dbReference type="OrthoDB" id="1934939at2759"/>
<dbReference type="Pfam" id="PF00078">
    <property type="entry name" value="RVT_1"/>
    <property type="match status" value="1"/>
</dbReference>
<dbReference type="Pfam" id="PF13456">
    <property type="entry name" value="RVT_3"/>
    <property type="match status" value="1"/>
</dbReference>
<protein>
    <submittedName>
        <fullName evidence="3">Ribonuclease H domain</fullName>
    </submittedName>
</protein>
<dbReference type="PANTHER" id="PTHR48475:SF2">
    <property type="entry name" value="RIBONUCLEASE H"/>
    <property type="match status" value="1"/>
</dbReference>
<dbReference type="InterPro" id="IPR002156">
    <property type="entry name" value="RNaseH_domain"/>
</dbReference>
<dbReference type="PROSITE" id="PS50994">
    <property type="entry name" value="INTEGRASE"/>
    <property type="match status" value="1"/>
</dbReference>
<accession>A0A8T1XG31</accession>
<feature type="region of interest" description="Disordered" evidence="1">
    <location>
        <begin position="312"/>
        <end position="344"/>
    </location>
</feature>
<gene>
    <name evidence="3" type="ORF">ISN44_Un131g000160</name>
</gene>
<dbReference type="Proteomes" id="UP000694251">
    <property type="component" value="Unassembled WGS sequence"/>
</dbReference>
<evidence type="ECO:0000313" key="4">
    <source>
        <dbReference type="Proteomes" id="UP000694251"/>
    </source>
</evidence>
<dbReference type="EMBL" id="JAEFBJ010000131">
    <property type="protein sequence ID" value="KAG7529628.1"/>
    <property type="molecule type" value="Genomic_DNA"/>
</dbReference>
<dbReference type="CDD" id="cd01647">
    <property type="entry name" value="RT_LTR"/>
    <property type="match status" value="1"/>
</dbReference>
<comment type="caution">
    <text evidence="3">The sequence shown here is derived from an EMBL/GenBank/DDBJ whole genome shotgun (WGS) entry which is preliminary data.</text>
</comment>
<dbReference type="Pfam" id="PF17921">
    <property type="entry name" value="Integrase_H2C2"/>
    <property type="match status" value="1"/>
</dbReference>
<dbReference type="InterPro" id="IPR041588">
    <property type="entry name" value="Integrase_H2C2"/>
</dbReference>
<organism evidence="3 4">
    <name type="scientific">Arabidopsis suecica</name>
    <name type="common">Swedish thale-cress</name>
    <name type="synonym">Cardaminopsis suecica</name>
    <dbReference type="NCBI Taxonomy" id="45249"/>
    <lineage>
        <taxon>Eukaryota</taxon>
        <taxon>Viridiplantae</taxon>
        <taxon>Streptophyta</taxon>
        <taxon>Embryophyta</taxon>
        <taxon>Tracheophyta</taxon>
        <taxon>Spermatophyta</taxon>
        <taxon>Magnoliopsida</taxon>
        <taxon>eudicotyledons</taxon>
        <taxon>Gunneridae</taxon>
        <taxon>Pentapetalae</taxon>
        <taxon>rosids</taxon>
        <taxon>malvids</taxon>
        <taxon>Brassicales</taxon>
        <taxon>Brassicaceae</taxon>
        <taxon>Camelineae</taxon>
        <taxon>Arabidopsis</taxon>
    </lineage>
</organism>
<proteinExistence type="predicted"/>
<feature type="compositionally biased region" description="Basic and acidic residues" evidence="1">
    <location>
        <begin position="438"/>
        <end position="451"/>
    </location>
</feature>
<dbReference type="InterPro" id="IPR001584">
    <property type="entry name" value="Integrase_cat-core"/>
</dbReference>
<dbReference type="GO" id="GO:0004523">
    <property type="term" value="F:RNA-DNA hybrid ribonuclease activity"/>
    <property type="evidence" value="ECO:0007669"/>
    <property type="project" value="InterPro"/>
</dbReference>
<feature type="domain" description="Integrase catalytic" evidence="2">
    <location>
        <begin position="1188"/>
        <end position="1358"/>
    </location>
</feature>
<dbReference type="InterPro" id="IPR005162">
    <property type="entry name" value="Retrotrans_gag_dom"/>
</dbReference>
<evidence type="ECO:0000313" key="3">
    <source>
        <dbReference type="EMBL" id="KAG7529628.1"/>
    </source>
</evidence>
<name>A0A8T1XG31_ARASU</name>
<evidence type="ECO:0000256" key="1">
    <source>
        <dbReference type="SAM" id="MobiDB-lite"/>
    </source>
</evidence>
<evidence type="ECO:0000259" key="2">
    <source>
        <dbReference type="PROSITE" id="PS50994"/>
    </source>
</evidence>
<dbReference type="PANTHER" id="PTHR48475">
    <property type="entry name" value="RIBONUCLEASE H"/>
    <property type="match status" value="1"/>
</dbReference>
<feature type="compositionally biased region" description="Basic and acidic residues" evidence="1">
    <location>
        <begin position="322"/>
        <end position="344"/>
    </location>
</feature>
<dbReference type="GO" id="GO:0003676">
    <property type="term" value="F:nucleic acid binding"/>
    <property type="evidence" value="ECO:0007669"/>
    <property type="project" value="InterPro"/>
</dbReference>
<dbReference type="GO" id="GO:0015074">
    <property type="term" value="P:DNA integration"/>
    <property type="evidence" value="ECO:0007669"/>
    <property type="project" value="InterPro"/>
</dbReference>
<reference evidence="3 4" key="1">
    <citation type="submission" date="2020-12" db="EMBL/GenBank/DDBJ databases">
        <title>Concerted genomic and epigenomic changes stabilize Arabidopsis allopolyploids.</title>
        <authorList>
            <person name="Chen Z."/>
        </authorList>
    </citation>
    <scope>NUCLEOTIDE SEQUENCE [LARGE SCALE GENOMIC DNA]</scope>
    <source>
        <strain evidence="3">As9502</strain>
        <tissue evidence="3">Leaf</tissue>
    </source>
</reference>
<dbReference type="CDD" id="cd00303">
    <property type="entry name" value="retropepsin_like"/>
    <property type="match status" value="1"/>
</dbReference>
<feature type="region of interest" description="Disordered" evidence="1">
    <location>
        <begin position="134"/>
        <end position="170"/>
    </location>
</feature>
<dbReference type="InterPro" id="IPR000477">
    <property type="entry name" value="RT_dom"/>
</dbReference>